<proteinExistence type="predicted"/>
<organism evidence="1 2">
    <name type="scientific">Rotaria sordida</name>
    <dbReference type="NCBI Taxonomy" id="392033"/>
    <lineage>
        <taxon>Eukaryota</taxon>
        <taxon>Metazoa</taxon>
        <taxon>Spiralia</taxon>
        <taxon>Gnathifera</taxon>
        <taxon>Rotifera</taxon>
        <taxon>Eurotatoria</taxon>
        <taxon>Bdelloidea</taxon>
        <taxon>Philodinida</taxon>
        <taxon>Philodinidae</taxon>
        <taxon>Rotaria</taxon>
    </lineage>
</organism>
<dbReference type="SUPFAM" id="SSF52540">
    <property type="entry name" value="P-loop containing nucleoside triphosphate hydrolases"/>
    <property type="match status" value="1"/>
</dbReference>
<feature type="non-terminal residue" evidence="1">
    <location>
        <position position="1"/>
    </location>
</feature>
<dbReference type="Proteomes" id="UP000663823">
    <property type="component" value="Unassembled WGS sequence"/>
</dbReference>
<name>A0A819AXY4_9BILA</name>
<gene>
    <name evidence="1" type="ORF">OTI717_LOCUS17515</name>
</gene>
<evidence type="ECO:0000313" key="2">
    <source>
        <dbReference type="Proteomes" id="UP000663823"/>
    </source>
</evidence>
<dbReference type="InterPro" id="IPR027417">
    <property type="entry name" value="P-loop_NTPase"/>
</dbReference>
<comment type="caution">
    <text evidence="1">The sequence shown here is derived from an EMBL/GenBank/DDBJ whole genome shotgun (WGS) entry which is preliminary data.</text>
</comment>
<dbReference type="Gene3D" id="3.40.50.300">
    <property type="entry name" value="P-loop containing nucleotide triphosphate hydrolases"/>
    <property type="match status" value="1"/>
</dbReference>
<accession>A0A819AXY4</accession>
<evidence type="ECO:0000313" key="1">
    <source>
        <dbReference type="EMBL" id="CAF3787379.1"/>
    </source>
</evidence>
<dbReference type="AlphaFoldDB" id="A0A819AXY4"/>
<sequence length="52" mass="5705">MLGCCIPRDPSKQTNKIINEALERARKEMNSESKLLLLGAGESGKSTVVKQM</sequence>
<reference evidence="1" key="1">
    <citation type="submission" date="2021-02" db="EMBL/GenBank/DDBJ databases">
        <authorList>
            <person name="Nowell W R."/>
        </authorList>
    </citation>
    <scope>NUCLEOTIDE SEQUENCE</scope>
</reference>
<protein>
    <submittedName>
        <fullName evidence="1">Uncharacterized protein</fullName>
    </submittedName>
</protein>
<dbReference type="EMBL" id="CAJOAX010002319">
    <property type="protein sequence ID" value="CAF3787379.1"/>
    <property type="molecule type" value="Genomic_DNA"/>
</dbReference>